<sequence length="228" mass="24091">MAHSCFLAHHPGMVLSRPFACFAWVALAAAYGAVLQSVEVDSSAELNPEEVGHKRYRERAGTPAALLRTEARGSAQGGSEEVEAILDRLDADEASHGTELAEKVTKKKKKKARAKKCVGTHLTNCPADGSDPCKAKSAGNCVSVFHSCGEDVLKQCKVDKKGKCASGGTTCYLECSGRELFGDNCESQPKERCNGGFVSDGTSGMSCMISPLEATRCIDAGTCALPQE</sequence>
<keyword evidence="3" id="KW-1185">Reference proteome</keyword>
<evidence type="ECO:0000256" key="1">
    <source>
        <dbReference type="SAM" id="SignalP"/>
    </source>
</evidence>
<feature type="signal peptide" evidence="1">
    <location>
        <begin position="1"/>
        <end position="16"/>
    </location>
</feature>
<keyword evidence="1" id="KW-0732">Signal</keyword>
<accession>A0A812PQU0</accession>
<proteinExistence type="predicted"/>
<evidence type="ECO:0000313" key="2">
    <source>
        <dbReference type="EMBL" id="CAE7361257.1"/>
    </source>
</evidence>
<name>A0A812PQU0_9DINO</name>
<comment type="caution">
    <text evidence="2">The sequence shown here is derived from an EMBL/GenBank/DDBJ whole genome shotgun (WGS) entry which is preliminary data.</text>
</comment>
<feature type="chain" id="PRO_5032701515" description="Dickkopf N-terminal cysteine-rich domain-containing protein" evidence="1">
    <location>
        <begin position="17"/>
        <end position="228"/>
    </location>
</feature>
<reference evidence="2" key="1">
    <citation type="submission" date="2021-02" db="EMBL/GenBank/DDBJ databases">
        <authorList>
            <person name="Dougan E. K."/>
            <person name="Rhodes N."/>
            <person name="Thang M."/>
            <person name="Chan C."/>
        </authorList>
    </citation>
    <scope>NUCLEOTIDE SEQUENCE</scope>
</reference>
<dbReference type="OrthoDB" id="10377944at2759"/>
<dbReference type="AlphaFoldDB" id="A0A812PQU0"/>
<gene>
    <name evidence="2" type="ORF">SNAT2548_LOCUS19431</name>
</gene>
<dbReference type="EMBL" id="CAJNDS010002179">
    <property type="protein sequence ID" value="CAE7361257.1"/>
    <property type="molecule type" value="Genomic_DNA"/>
</dbReference>
<organism evidence="2 3">
    <name type="scientific">Symbiodinium natans</name>
    <dbReference type="NCBI Taxonomy" id="878477"/>
    <lineage>
        <taxon>Eukaryota</taxon>
        <taxon>Sar</taxon>
        <taxon>Alveolata</taxon>
        <taxon>Dinophyceae</taxon>
        <taxon>Suessiales</taxon>
        <taxon>Symbiodiniaceae</taxon>
        <taxon>Symbiodinium</taxon>
    </lineage>
</organism>
<protein>
    <recommendedName>
        <fullName evidence="4">Dickkopf N-terminal cysteine-rich domain-containing protein</fullName>
    </recommendedName>
</protein>
<evidence type="ECO:0000313" key="3">
    <source>
        <dbReference type="Proteomes" id="UP000604046"/>
    </source>
</evidence>
<evidence type="ECO:0008006" key="4">
    <source>
        <dbReference type="Google" id="ProtNLM"/>
    </source>
</evidence>
<dbReference type="Proteomes" id="UP000604046">
    <property type="component" value="Unassembled WGS sequence"/>
</dbReference>